<organism evidence="2 3">
    <name type="scientific">Pelosinus baikalensis</name>
    <dbReference type="NCBI Taxonomy" id="2892015"/>
    <lineage>
        <taxon>Bacteria</taxon>
        <taxon>Bacillati</taxon>
        <taxon>Bacillota</taxon>
        <taxon>Negativicutes</taxon>
        <taxon>Selenomonadales</taxon>
        <taxon>Sporomusaceae</taxon>
        <taxon>Pelosinus</taxon>
    </lineage>
</organism>
<dbReference type="Proteomes" id="UP001165492">
    <property type="component" value="Unassembled WGS sequence"/>
</dbReference>
<keyword evidence="3" id="KW-1185">Reference proteome</keyword>
<comment type="caution">
    <text evidence="2">The sequence shown here is derived from an EMBL/GenBank/DDBJ whole genome shotgun (WGS) entry which is preliminary data.</text>
</comment>
<feature type="domain" description="IraD/Gp25-like" evidence="1">
    <location>
        <begin position="20"/>
        <end position="100"/>
    </location>
</feature>
<accession>A0ABS8HWR7</accession>
<name>A0ABS8HWR7_9FIRM</name>
<reference evidence="2" key="1">
    <citation type="submission" date="2021-11" db="EMBL/GenBank/DDBJ databases">
        <title>Description of a new species Pelosinus isolated from the bottom sediments of Lake Baikal.</title>
        <authorList>
            <person name="Zakharyuk A."/>
        </authorList>
    </citation>
    <scope>NUCLEOTIDE SEQUENCE</scope>
    <source>
        <strain evidence="2">Bkl1</strain>
    </source>
</reference>
<dbReference type="InterPro" id="IPR007048">
    <property type="entry name" value="IraD/Gp25-like"/>
</dbReference>
<evidence type="ECO:0000259" key="1">
    <source>
        <dbReference type="Pfam" id="PF04965"/>
    </source>
</evidence>
<dbReference type="RefSeq" id="WP_229536584.1">
    <property type="nucleotide sequence ID" value="NZ_JAJHJB010000037.1"/>
</dbReference>
<dbReference type="Gene3D" id="3.10.450.40">
    <property type="match status" value="1"/>
</dbReference>
<gene>
    <name evidence="2" type="ORF">LMF89_19980</name>
</gene>
<evidence type="ECO:0000313" key="3">
    <source>
        <dbReference type="Proteomes" id="UP001165492"/>
    </source>
</evidence>
<evidence type="ECO:0000313" key="2">
    <source>
        <dbReference type="EMBL" id="MCC5467617.1"/>
    </source>
</evidence>
<sequence>MIVDITAKLGQIDFGATGPTEILQNIRTILTTTKYSVPIDREFGLSATMLDEPTPITQAKLTAEIIAAVNRWEPRAQVTKVTFEVDDTQGILRPKVQVKIKNG</sequence>
<dbReference type="EMBL" id="JAJHJB010000037">
    <property type="protein sequence ID" value="MCC5467617.1"/>
    <property type="molecule type" value="Genomic_DNA"/>
</dbReference>
<dbReference type="Pfam" id="PF04965">
    <property type="entry name" value="GPW_gp25"/>
    <property type="match status" value="1"/>
</dbReference>
<dbReference type="SUPFAM" id="SSF160719">
    <property type="entry name" value="gpW/gp25-like"/>
    <property type="match status" value="1"/>
</dbReference>
<protein>
    <submittedName>
        <fullName evidence="2">GPW/gp25 family protein</fullName>
    </submittedName>
</protein>
<proteinExistence type="predicted"/>